<dbReference type="GO" id="GO:0051276">
    <property type="term" value="P:chromosome organization"/>
    <property type="evidence" value="ECO:0007669"/>
    <property type="project" value="InterPro"/>
</dbReference>
<feature type="coiled-coil region" evidence="12">
    <location>
        <begin position="626"/>
        <end position="653"/>
    </location>
</feature>
<feature type="coiled-coil region" evidence="12">
    <location>
        <begin position="697"/>
        <end position="766"/>
    </location>
</feature>
<dbReference type="PANTHER" id="PTHR19306">
    <property type="entry name" value="STRUCTURAL MAINTENANCE OF CHROMOSOMES 5,6 SMC5, SMC6"/>
    <property type="match status" value="1"/>
</dbReference>
<keyword evidence="6" id="KW-0227">DNA damage</keyword>
<dbReference type="Gene3D" id="3.40.50.300">
    <property type="entry name" value="P-loop containing nucleotide triphosphate hydrolases"/>
    <property type="match status" value="2"/>
</dbReference>
<keyword evidence="4" id="KW-0158">Chromosome</keyword>
<dbReference type="GO" id="GO:0005634">
    <property type="term" value="C:nucleus"/>
    <property type="evidence" value="ECO:0007669"/>
    <property type="project" value="UniProtKB-SubCell"/>
</dbReference>
<keyword evidence="7" id="KW-0067">ATP-binding</keyword>
<accession>A0A4C1WUU4</accession>
<comment type="caution">
    <text evidence="15">The sequence shown here is derived from an EMBL/GenBank/DDBJ whole genome shotgun (WGS) entry which is preliminary data.</text>
</comment>
<dbReference type="GO" id="GO:0030915">
    <property type="term" value="C:Smc5-Smc6 complex"/>
    <property type="evidence" value="ECO:0007669"/>
    <property type="project" value="TreeGrafter"/>
</dbReference>
<evidence type="ECO:0000256" key="2">
    <source>
        <dbReference type="ARBA" id="ARBA00004286"/>
    </source>
</evidence>
<feature type="compositionally biased region" description="Polar residues" evidence="13">
    <location>
        <begin position="383"/>
        <end position="402"/>
    </location>
</feature>
<feature type="region of interest" description="Disordered" evidence="13">
    <location>
        <begin position="383"/>
        <end position="414"/>
    </location>
</feature>
<dbReference type="SUPFAM" id="SSF52540">
    <property type="entry name" value="P-loop containing nucleoside triphosphate hydrolases"/>
    <property type="match status" value="1"/>
</dbReference>
<dbReference type="AlphaFoldDB" id="A0A4C1WUU4"/>
<name>A0A4C1WUU4_EUMVA</name>
<evidence type="ECO:0000259" key="14">
    <source>
        <dbReference type="Pfam" id="PF02463"/>
    </source>
</evidence>
<evidence type="ECO:0000256" key="3">
    <source>
        <dbReference type="ARBA" id="ARBA00006793"/>
    </source>
</evidence>
<evidence type="ECO:0000256" key="5">
    <source>
        <dbReference type="ARBA" id="ARBA00022741"/>
    </source>
</evidence>
<keyword evidence="8 12" id="KW-0175">Coiled coil</keyword>
<evidence type="ECO:0000256" key="8">
    <source>
        <dbReference type="ARBA" id="ARBA00023054"/>
    </source>
</evidence>
<evidence type="ECO:0000313" key="15">
    <source>
        <dbReference type="EMBL" id="GBP54663.1"/>
    </source>
</evidence>
<feature type="coiled-coil region" evidence="12">
    <location>
        <begin position="822"/>
        <end position="866"/>
    </location>
</feature>
<evidence type="ECO:0000256" key="13">
    <source>
        <dbReference type="SAM" id="MobiDB-lite"/>
    </source>
</evidence>
<keyword evidence="16" id="KW-1185">Reference proteome</keyword>
<dbReference type="GO" id="GO:0003684">
    <property type="term" value="F:damaged DNA binding"/>
    <property type="evidence" value="ECO:0007669"/>
    <property type="project" value="TreeGrafter"/>
</dbReference>
<dbReference type="GO" id="GO:0003697">
    <property type="term" value="F:single-stranded DNA binding"/>
    <property type="evidence" value="ECO:0007669"/>
    <property type="project" value="TreeGrafter"/>
</dbReference>
<dbReference type="GO" id="GO:0005524">
    <property type="term" value="F:ATP binding"/>
    <property type="evidence" value="ECO:0007669"/>
    <property type="project" value="UniProtKB-KW"/>
</dbReference>
<feature type="domain" description="RecF/RecN/SMC N-terminal" evidence="14">
    <location>
        <begin position="80"/>
        <end position="1009"/>
    </location>
</feature>
<protein>
    <submittedName>
        <fullName evidence="15">Structural maintenance of chromosomes protein 6</fullName>
    </submittedName>
</protein>
<evidence type="ECO:0000256" key="1">
    <source>
        <dbReference type="ARBA" id="ARBA00004123"/>
    </source>
</evidence>
<keyword evidence="11" id="KW-0539">Nucleus</keyword>
<keyword evidence="9" id="KW-0233">DNA recombination</keyword>
<evidence type="ECO:0000256" key="6">
    <source>
        <dbReference type="ARBA" id="ARBA00022763"/>
    </source>
</evidence>
<evidence type="ECO:0000256" key="7">
    <source>
        <dbReference type="ARBA" id="ARBA00022840"/>
    </source>
</evidence>
<dbReference type="InterPro" id="IPR036277">
    <property type="entry name" value="SMC_hinge_sf"/>
</dbReference>
<evidence type="ECO:0000313" key="16">
    <source>
        <dbReference type="Proteomes" id="UP000299102"/>
    </source>
</evidence>
<dbReference type="EMBL" id="BGZK01000652">
    <property type="protein sequence ID" value="GBP54663.1"/>
    <property type="molecule type" value="Genomic_DNA"/>
</dbReference>
<dbReference type="Pfam" id="PF02463">
    <property type="entry name" value="SMC_N"/>
    <property type="match status" value="1"/>
</dbReference>
<reference evidence="15 16" key="1">
    <citation type="journal article" date="2019" name="Commun. Biol.">
        <title>The bagworm genome reveals a unique fibroin gene that provides high tensile strength.</title>
        <authorList>
            <person name="Kono N."/>
            <person name="Nakamura H."/>
            <person name="Ohtoshi R."/>
            <person name="Tomita M."/>
            <person name="Numata K."/>
            <person name="Arakawa K."/>
        </authorList>
    </citation>
    <scope>NUCLEOTIDE SEQUENCE [LARGE SCALE GENOMIC DNA]</scope>
</reference>
<proteinExistence type="inferred from homology"/>
<evidence type="ECO:0000256" key="11">
    <source>
        <dbReference type="ARBA" id="ARBA00023242"/>
    </source>
</evidence>
<comment type="subcellular location">
    <subcellularLocation>
        <location evidence="2">Chromosome</location>
    </subcellularLocation>
    <subcellularLocation>
        <location evidence="1">Nucleus</location>
    </subcellularLocation>
</comment>
<dbReference type="PANTHER" id="PTHR19306:SF6">
    <property type="entry name" value="STRUCTURAL MAINTENANCE OF CHROMOSOMES PROTEIN 6"/>
    <property type="match status" value="1"/>
</dbReference>
<keyword evidence="10" id="KW-0234">DNA repair</keyword>
<keyword evidence="5" id="KW-0547">Nucleotide-binding</keyword>
<evidence type="ECO:0000256" key="10">
    <source>
        <dbReference type="ARBA" id="ARBA00023204"/>
    </source>
</evidence>
<dbReference type="GO" id="GO:0000724">
    <property type="term" value="P:double-strand break repair via homologous recombination"/>
    <property type="evidence" value="ECO:0007669"/>
    <property type="project" value="TreeGrafter"/>
</dbReference>
<organism evidence="15 16">
    <name type="scientific">Eumeta variegata</name>
    <name type="common">Bagworm moth</name>
    <name type="synonym">Eumeta japonica</name>
    <dbReference type="NCBI Taxonomy" id="151549"/>
    <lineage>
        <taxon>Eukaryota</taxon>
        <taxon>Metazoa</taxon>
        <taxon>Ecdysozoa</taxon>
        <taxon>Arthropoda</taxon>
        <taxon>Hexapoda</taxon>
        <taxon>Insecta</taxon>
        <taxon>Pterygota</taxon>
        <taxon>Neoptera</taxon>
        <taxon>Endopterygota</taxon>
        <taxon>Lepidoptera</taxon>
        <taxon>Glossata</taxon>
        <taxon>Ditrysia</taxon>
        <taxon>Tineoidea</taxon>
        <taxon>Psychidae</taxon>
        <taxon>Oiketicinae</taxon>
        <taxon>Eumeta</taxon>
    </lineage>
</organism>
<dbReference type="InterPro" id="IPR003395">
    <property type="entry name" value="RecF/RecN/SMC_N"/>
</dbReference>
<dbReference type="OrthoDB" id="10072614at2759"/>
<dbReference type="Proteomes" id="UP000299102">
    <property type="component" value="Unassembled WGS sequence"/>
</dbReference>
<gene>
    <name evidence="15" type="primary">smc6</name>
    <name evidence="15" type="ORF">EVAR_47165_1</name>
</gene>
<evidence type="ECO:0000256" key="9">
    <source>
        <dbReference type="ARBA" id="ARBA00023172"/>
    </source>
</evidence>
<comment type="similarity">
    <text evidence="3">Belongs to the SMC family. SMC6 subfamily.</text>
</comment>
<evidence type="ECO:0000256" key="12">
    <source>
        <dbReference type="SAM" id="Coils"/>
    </source>
</evidence>
<dbReference type="InterPro" id="IPR027417">
    <property type="entry name" value="P-loop_NTPase"/>
</dbReference>
<dbReference type="GO" id="GO:0035861">
    <property type="term" value="C:site of double-strand break"/>
    <property type="evidence" value="ECO:0007669"/>
    <property type="project" value="TreeGrafter"/>
</dbReference>
<evidence type="ECO:0000256" key="4">
    <source>
        <dbReference type="ARBA" id="ARBA00022454"/>
    </source>
</evidence>
<sequence length="1065" mass="121524">MQPTISSGDQWERTTHTRPRRVTLNDRMNALRPFSARRELQRNALAAVRFRKEGSAIPPDPLHAVIDNVFDIGRFQDFPKRNVNFIVGRNGSGKSAILTALVVGLGGRATATNRGSSLTWEVISTKFEEVNAITLAHDIQVDNPISVLNQDDARSFHASDAKKKYSLFRRATNLDQTETNYLRALENCEKAKATCQRKKEAFSELEKELKKWQQSYEQLQSRDEIAARKERLQNELYWSEIAEFEYEAEQLQVQYNRQKTRIDTFMQKLNKMEQSVGNDNEIINTLKAKILEKNNEVASLEAELNQCENDLQESQSLWRTSLQSMNKHSELLKREKKKVVDLEREINNINPGQAATQRQQLERAAAEARDAAEATRARFDTAQNDAAQARQNSQRATATSEQYHQRLQRQKDNIRHLKIQQRELESRDGDALAVYGANMVELCRRVRSAAQKNVFSEPPRGPVGAYIKVKERKWAGPLEHIIGGSMQSFCVNSPEDSRKLFELMNSVYGNSAKPGVTCSKFLSKQHDVRKNKVRAGNYLSALDSMDVNDPVVANFLIDNIGVEKILLVPDHDDAIRLSDNVENVPVNCSKIVTLDSTEYHPAPNYRSYGGAGRSSRYLQVSTAERKRQLAAEIAEAESQLQDFISKAEDYAREAEAARVAELNASRLLQALFNERHERDAASRAADAQLDQMQAPQHSVLAEELEISKEKIIKLNQELQKLTDKENNCKKKMETYEAKIKVVKNKLNMVSQVIRNLNEEVDREQLKVDHGATERQMLSQKIQEDNKKLGQLEIVLKDKKDVVINKTKELLESCPRVENPREKSIVTRELKDAQMKLKAIRNDGLTKEQVEEKLAVTRDRYTHTKRELVKLHILIEEVKKTSDQHLEFCQRMHTYIAKRVQHCFKSILALRGYSGEMMIDNTKKVLEMVCAGREESRRAASTSSLSGGERSYCTVAFIMALWECVELPFYFMDEFDVFMDNVNRKIVMDLLLAHALQNTNRQFVFLTPQDASTISAGPTVAIHRMYFYLQDKLCRHFGVPIGPEPPGLCPGCPYGRDGTEDVIRDC</sequence>
<dbReference type="SUPFAM" id="SSF75553">
    <property type="entry name" value="Smc hinge domain"/>
    <property type="match status" value="1"/>
</dbReference>
<dbReference type="STRING" id="151549.A0A4C1WUU4"/>